<sequence length="255" mass="28938">MQAVVAVPTTRIDIAATPLATPPDNCRLLQLPTELRLLILELVLAHHTVQLWLKPMKHASESGPDLWCVRSTVSSPDVEPDAESLESSITQTCRQLYLEGMPLVFQKNTLEFDIRYFVRIISEGVGLHWVADFRHLVLRCTPPSDDKTWLNIFKLLHAMKLESLVIDCEVIYNVGSLVLTLAPDSRWGRRLLAIRGLQYFSIKLPEPLRFGDPERYLDDGVPIRLANKLAAEYQALMVGPDAEENYQAFLKEHPE</sequence>
<name>A0ABQ0LD07_MYCCL</name>
<reference evidence="2" key="1">
    <citation type="submission" date="2014-09" db="EMBL/GenBank/DDBJ databases">
        <title>Genome sequence of the luminous mushroom Mycena chlorophos for searching fungal bioluminescence genes.</title>
        <authorList>
            <person name="Tanaka Y."/>
            <person name="Kasuga D."/>
            <person name="Oba Y."/>
            <person name="Hase S."/>
            <person name="Sato K."/>
            <person name="Oba Y."/>
            <person name="Sakakibara Y."/>
        </authorList>
    </citation>
    <scope>NUCLEOTIDE SEQUENCE</scope>
</reference>
<dbReference type="InterPro" id="IPR056632">
    <property type="entry name" value="DUF7730"/>
</dbReference>
<organism evidence="2 3">
    <name type="scientific">Mycena chlorophos</name>
    <name type="common">Agaric fungus</name>
    <name type="synonym">Agaricus chlorophos</name>
    <dbReference type="NCBI Taxonomy" id="658473"/>
    <lineage>
        <taxon>Eukaryota</taxon>
        <taxon>Fungi</taxon>
        <taxon>Dikarya</taxon>
        <taxon>Basidiomycota</taxon>
        <taxon>Agaricomycotina</taxon>
        <taxon>Agaricomycetes</taxon>
        <taxon>Agaricomycetidae</taxon>
        <taxon>Agaricales</taxon>
        <taxon>Marasmiineae</taxon>
        <taxon>Mycenaceae</taxon>
        <taxon>Mycena</taxon>
    </lineage>
</organism>
<dbReference type="Proteomes" id="UP000815677">
    <property type="component" value="Unassembled WGS sequence"/>
</dbReference>
<evidence type="ECO:0000313" key="3">
    <source>
        <dbReference type="Proteomes" id="UP000815677"/>
    </source>
</evidence>
<feature type="domain" description="DUF7730" evidence="1">
    <location>
        <begin position="24"/>
        <end position="140"/>
    </location>
</feature>
<dbReference type="EMBL" id="DF843940">
    <property type="protein sequence ID" value="GAT47741.1"/>
    <property type="molecule type" value="Genomic_DNA"/>
</dbReference>
<keyword evidence="3" id="KW-1185">Reference proteome</keyword>
<proteinExistence type="predicted"/>
<protein>
    <recommendedName>
        <fullName evidence="1">DUF7730 domain-containing protein</fullName>
    </recommendedName>
</protein>
<dbReference type="Pfam" id="PF24864">
    <property type="entry name" value="DUF7730"/>
    <property type="match status" value="1"/>
</dbReference>
<dbReference type="PANTHER" id="PTHR38790">
    <property type="entry name" value="2EXR DOMAIN-CONTAINING PROTEIN-RELATED"/>
    <property type="match status" value="1"/>
</dbReference>
<gene>
    <name evidence="2" type="ORF">MCHLO_05187</name>
</gene>
<accession>A0ABQ0LD07</accession>
<evidence type="ECO:0000259" key="1">
    <source>
        <dbReference type="Pfam" id="PF24864"/>
    </source>
</evidence>
<evidence type="ECO:0000313" key="2">
    <source>
        <dbReference type="EMBL" id="GAT47741.1"/>
    </source>
</evidence>